<dbReference type="SMART" id="SM00283">
    <property type="entry name" value="MA"/>
    <property type="match status" value="1"/>
</dbReference>
<evidence type="ECO:0000313" key="11">
    <source>
        <dbReference type="Proteomes" id="UP001139534"/>
    </source>
</evidence>
<dbReference type="InterPro" id="IPR003660">
    <property type="entry name" value="HAMP_dom"/>
</dbReference>
<accession>A0A9X1Y577</accession>
<dbReference type="Pfam" id="PF22673">
    <property type="entry name" value="MCP-like_PDC_1"/>
    <property type="match status" value="1"/>
</dbReference>
<sequence>MLRKLSLAVKFMTTAGLVVMISLTLLLLVNLNQSMKTSMAKGELEAELAGKQYGSDFEKMFIRLKTSSDSLAKMMIETGKEGDLSREEAVSLLEKELLSHPEVYGIGMLWEPNAFDGADAQNVDQAAYNDASGRFLPYLYKEGDQAKLAPLADYGSPDEHEEYQVTKSTGKAVYLEPYTNEIGGHPVQMMTAAYPILDASGAFLGVIKADVLMDYLQTAAAQYTPLGGYVALVTENGLYAANPHDPESVLQPYGDNPEKEALWQQVKSGAMLKGYTLNSAGREVLRLFEPVTMPGSDQVWYTQTAVDKDIILKEFTQARTTSIAMSVGALVVLAAILALLVWRMVILPLRLLTGKLQLMAGGDLTQKLQVRSGDEFGKMAGHFNEMTEKLRDMFRLVADLSMSVGATSQQLSASAEQTGKAAETIAGSISRVAQGAQDQNGYAAESSQAVSEMSMGVRRIADSSSAISVSASEVTSRTKESSVQLERAVSDMKELQAATEATASSIVRLEERSTAIGGMIELIANISTQTNLLALNAAIEASRVGEHGRGFAVVAGEIRKLADQTKQAAEQVTELVEQVRTDTNVAADSMAKGSKQVERGVKSVSDSNAMLTLVLAEISNVNDQLQEVSAAAEQMTASTEQVSDSVVRLADIASESSAEAQSVAAASEEQLASMEEISASSEALSNMVQELLDKLSHFKI</sequence>
<dbReference type="CDD" id="cd11386">
    <property type="entry name" value="MCP_signal"/>
    <property type="match status" value="1"/>
</dbReference>
<dbReference type="GO" id="GO:0005886">
    <property type="term" value="C:plasma membrane"/>
    <property type="evidence" value="ECO:0007669"/>
    <property type="project" value="UniProtKB-SubCell"/>
</dbReference>
<keyword evidence="11" id="KW-1185">Reference proteome</keyword>
<dbReference type="Pfam" id="PF00015">
    <property type="entry name" value="MCPsignal"/>
    <property type="match status" value="1"/>
</dbReference>
<proteinExistence type="inferred from homology"/>
<reference evidence="10" key="1">
    <citation type="submission" date="2022-04" db="EMBL/GenBank/DDBJ databases">
        <authorList>
            <person name="Seo M.-J."/>
        </authorList>
    </citation>
    <scope>NUCLEOTIDE SEQUENCE</scope>
    <source>
        <strain evidence="10">MBLB2552</strain>
    </source>
</reference>
<evidence type="ECO:0000256" key="2">
    <source>
        <dbReference type="ARBA" id="ARBA00022475"/>
    </source>
</evidence>
<dbReference type="Proteomes" id="UP001139534">
    <property type="component" value="Unassembled WGS sequence"/>
</dbReference>
<evidence type="ECO:0000256" key="5">
    <source>
        <dbReference type="ARBA" id="ARBA00029447"/>
    </source>
</evidence>
<dbReference type="SMART" id="SM00304">
    <property type="entry name" value="HAMP"/>
    <property type="match status" value="1"/>
</dbReference>
<organism evidence="10 11">
    <name type="scientific">Paenibacillus mellifer</name>
    <dbReference type="NCBI Taxonomy" id="2937794"/>
    <lineage>
        <taxon>Bacteria</taxon>
        <taxon>Bacillati</taxon>
        <taxon>Bacillota</taxon>
        <taxon>Bacilli</taxon>
        <taxon>Bacillales</taxon>
        <taxon>Paenibacillaceae</taxon>
        <taxon>Paenibacillus</taxon>
    </lineage>
</organism>
<evidence type="ECO:0000313" key="10">
    <source>
        <dbReference type="EMBL" id="MCK8489866.1"/>
    </source>
</evidence>
<dbReference type="PROSITE" id="PS50885">
    <property type="entry name" value="HAMP"/>
    <property type="match status" value="1"/>
</dbReference>
<evidence type="ECO:0000256" key="1">
    <source>
        <dbReference type="ARBA" id="ARBA00004236"/>
    </source>
</evidence>
<dbReference type="Pfam" id="PF00672">
    <property type="entry name" value="HAMP"/>
    <property type="match status" value="1"/>
</dbReference>
<keyword evidence="2" id="KW-1003">Cell membrane</keyword>
<keyword evidence="7" id="KW-0812">Transmembrane</keyword>
<keyword evidence="7" id="KW-1133">Transmembrane helix</keyword>
<dbReference type="Gene3D" id="1.10.287.950">
    <property type="entry name" value="Methyl-accepting chemotaxis protein"/>
    <property type="match status" value="1"/>
</dbReference>
<dbReference type="RefSeq" id="WP_248553849.1">
    <property type="nucleotide sequence ID" value="NZ_JALPRK010000031.1"/>
</dbReference>
<dbReference type="PANTHER" id="PTHR32089:SF112">
    <property type="entry name" value="LYSOZYME-LIKE PROTEIN-RELATED"/>
    <property type="match status" value="1"/>
</dbReference>
<evidence type="ECO:0000256" key="6">
    <source>
        <dbReference type="PROSITE-ProRule" id="PRU00284"/>
    </source>
</evidence>
<evidence type="ECO:0000259" key="9">
    <source>
        <dbReference type="PROSITE" id="PS50885"/>
    </source>
</evidence>
<feature type="transmembrane region" description="Helical" evidence="7">
    <location>
        <begin position="7"/>
        <end position="29"/>
    </location>
</feature>
<dbReference type="CDD" id="cd12913">
    <property type="entry name" value="PDC1_MCP_like"/>
    <property type="match status" value="1"/>
</dbReference>
<dbReference type="SUPFAM" id="SSF58104">
    <property type="entry name" value="Methyl-accepting chemotaxis protein (MCP) signaling domain"/>
    <property type="match status" value="1"/>
</dbReference>
<dbReference type="CDD" id="cd06225">
    <property type="entry name" value="HAMP"/>
    <property type="match status" value="1"/>
</dbReference>
<comment type="subcellular location">
    <subcellularLocation>
        <location evidence="1">Cell membrane</location>
    </subcellularLocation>
</comment>
<dbReference type="GO" id="GO:0007165">
    <property type="term" value="P:signal transduction"/>
    <property type="evidence" value="ECO:0007669"/>
    <property type="project" value="UniProtKB-KW"/>
</dbReference>
<feature type="domain" description="HAMP" evidence="9">
    <location>
        <begin position="343"/>
        <end position="395"/>
    </location>
</feature>
<feature type="domain" description="Methyl-accepting transducer" evidence="8">
    <location>
        <begin position="414"/>
        <end position="650"/>
    </location>
</feature>
<protein>
    <submittedName>
        <fullName evidence="10">Methyl-accepting chemotaxis protein</fullName>
    </submittedName>
</protein>
<evidence type="ECO:0000256" key="4">
    <source>
        <dbReference type="ARBA" id="ARBA00023224"/>
    </source>
</evidence>
<comment type="similarity">
    <text evidence="5">Belongs to the methyl-accepting chemotaxis (MCP) protein family.</text>
</comment>
<evidence type="ECO:0000256" key="3">
    <source>
        <dbReference type="ARBA" id="ARBA00023136"/>
    </source>
</evidence>
<dbReference type="PANTHER" id="PTHR32089">
    <property type="entry name" value="METHYL-ACCEPTING CHEMOTAXIS PROTEIN MCPB"/>
    <property type="match status" value="1"/>
</dbReference>
<comment type="caution">
    <text evidence="10">The sequence shown here is derived from an EMBL/GenBank/DDBJ whole genome shotgun (WGS) entry which is preliminary data.</text>
</comment>
<dbReference type="EMBL" id="JALPRK010000031">
    <property type="protein sequence ID" value="MCK8489866.1"/>
    <property type="molecule type" value="Genomic_DNA"/>
</dbReference>
<feature type="transmembrane region" description="Helical" evidence="7">
    <location>
        <begin position="323"/>
        <end position="342"/>
    </location>
</feature>
<dbReference type="InterPro" id="IPR004089">
    <property type="entry name" value="MCPsignal_dom"/>
</dbReference>
<gene>
    <name evidence="10" type="ORF">M0651_22090</name>
</gene>
<dbReference type="Gene3D" id="3.30.450.20">
    <property type="entry name" value="PAS domain"/>
    <property type="match status" value="2"/>
</dbReference>
<evidence type="ECO:0000259" key="8">
    <source>
        <dbReference type="PROSITE" id="PS50111"/>
    </source>
</evidence>
<dbReference type="AlphaFoldDB" id="A0A9X1Y577"/>
<keyword evidence="3 7" id="KW-0472">Membrane</keyword>
<name>A0A9X1Y577_9BACL</name>
<dbReference type="PROSITE" id="PS50111">
    <property type="entry name" value="CHEMOTAXIS_TRANSDUC_2"/>
    <property type="match status" value="1"/>
</dbReference>
<keyword evidence="4 6" id="KW-0807">Transducer</keyword>
<evidence type="ECO:0000256" key="7">
    <source>
        <dbReference type="SAM" id="Phobius"/>
    </source>
</evidence>